<dbReference type="CDD" id="cd08047">
    <property type="entry name" value="TAF7"/>
    <property type="match status" value="1"/>
</dbReference>
<evidence type="ECO:0000256" key="6">
    <source>
        <dbReference type="SAM" id="MobiDB-lite"/>
    </source>
</evidence>
<dbReference type="GO" id="GO:0016251">
    <property type="term" value="F:RNA polymerase II general transcription initiation factor activity"/>
    <property type="evidence" value="ECO:0007669"/>
    <property type="project" value="TreeGrafter"/>
</dbReference>
<feature type="region of interest" description="Disordered" evidence="6">
    <location>
        <begin position="138"/>
        <end position="176"/>
    </location>
</feature>
<name>A0A8K0IBH8_COCNU</name>
<dbReference type="PANTHER" id="PTHR12228:SF0">
    <property type="entry name" value="TATA-BOX BINDING PROTEIN ASSOCIATED FACTOR 7"/>
    <property type="match status" value="1"/>
</dbReference>
<comment type="caution">
    <text evidence="8">The sequence shown here is derived from an EMBL/GenBank/DDBJ whole genome shotgun (WGS) entry which is preliminary data.</text>
</comment>
<reference evidence="8" key="2">
    <citation type="submission" date="2019-07" db="EMBL/GenBank/DDBJ databases">
        <authorList>
            <person name="Yang Y."/>
            <person name="Bocs S."/>
            <person name="Baudouin L."/>
        </authorList>
    </citation>
    <scope>NUCLEOTIDE SEQUENCE</scope>
    <source>
        <tissue evidence="8">Spear leaf of Hainan Tall coconut</tissue>
    </source>
</reference>
<feature type="domain" description="TAFII55 protein conserved region" evidence="7">
    <location>
        <begin position="2"/>
        <end position="143"/>
    </location>
</feature>
<dbReference type="AlphaFoldDB" id="A0A8K0IBH8"/>
<protein>
    <submittedName>
        <fullName evidence="8">Transcription initiation factor TFIID subunit 7</fullName>
    </submittedName>
</protein>
<keyword evidence="4" id="KW-0804">Transcription</keyword>
<evidence type="ECO:0000256" key="2">
    <source>
        <dbReference type="ARBA" id="ARBA00009368"/>
    </source>
</evidence>
<dbReference type="InterPro" id="IPR006751">
    <property type="entry name" value="TAFII55_prot_cons_reg"/>
</dbReference>
<keyword evidence="3" id="KW-0805">Transcription regulation</keyword>
<gene>
    <name evidence="8" type="ORF">COCNU_06G011280</name>
</gene>
<dbReference type="SMART" id="SM01370">
    <property type="entry name" value="TAFII55_N"/>
    <property type="match status" value="1"/>
</dbReference>
<dbReference type="Pfam" id="PF04658">
    <property type="entry name" value="TAFII55_N"/>
    <property type="match status" value="1"/>
</dbReference>
<reference evidence="8" key="1">
    <citation type="journal article" date="2017" name="Gigascience">
        <title>The genome draft of coconut (Cocos nucifera).</title>
        <authorList>
            <person name="Xiao Y."/>
            <person name="Xu P."/>
            <person name="Fan H."/>
            <person name="Baudouin L."/>
            <person name="Xia W."/>
            <person name="Bocs S."/>
            <person name="Xu J."/>
            <person name="Li Q."/>
            <person name="Guo A."/>
            <person name="Zhou L."/>
            <person name="Li J."/>
            <person name="Wu Y."/>
            <person name="Ma Z."/>
            <person name="Armero A."/>
            <person name="Issali A.E."/>
            <person name="Liu N."/>
            <person name="Peng M."/>
            <person name="Yang Y."/>
        </authorList>
    </citation>
    <scope>NUCLEOTIDE SEQUENCE</scope>
    <source>
        <tissue evidence="8">Spear leaf of Hainan Tall coconut</tissue>
    </source>
</reference>
<feature type="compositionally biased region" description="Basic and acidic residues" evidence="6">
    <location>
        <begin position="139"/>
        <end position="150"/>
    </location>
</feature>
<dbReference type="EMBL" id="CM017877">
    <property type="protein sequence ID" value="KAG1347299.1"/>
    <property type="molecule type" value="Genomic_DNA"/>
</dbReference>
<dbReference type="GO" id="GO:0051123">
    <property type="term" value="P:RNA polymerase II preinitiation complex assembly"/>
    <property type="evidence" value="ECO:0007669"/>
    <property type="project" value="TreeGrafter"/>
</dbReference>
<dbReference type="InterPro" id="IPR037817">
    <property type="entry name" value="TAF7"/>
</dbReference>
<proteinExistence type="inferred from homology"/>
<dbReference type="Proteomes" id="UP000797356">
    <property type="component" value="Chromosome 6"/>
</dbReference>
<sequence>MSLKAAVAVVSLEGAEEDGRTGTFMIGNERFPASLLDLPCMVESYKTYDDTVLIKTADIGQIIMVREEGDPAPEGIEYKHGLTPPMRDARRRRFRREPDLNCISFQFDSSSLSGDLYVFKLYVGVEISMQFLLCGQHKKPAETPEAKPEDVPLEAATNGGGEREKSDSDDSLEPES</sequence>
<evidence type="ECO:0000256" key="4">
    <source>
        <dbReference type="ARBA" id="ARBA00023163"/>
    </source>
</evidence>
<evidence type="ECO:0000313" key="8">
    <source>
        <dbReference type="EMBL" id="KAG1347299.1"/>
    </source>
</evidence>
<evidence type="ECO:0000313" key="9">
    <source>
        <dbReference type="Proteomes" id="UP000797356"/>
    </source>
</evidence>
<evidence type="ECO:0000259" key="7">
    <source>
        <dbReference type="SMART" id="SM01370"/>
    </source>
</evidence>
<comment type="similarity">
    <text evidence="2">Belongs to the TAF7 family.</text>
</comment>
<accession>A0A8K0IBH8</accession>
<dbReference type="PANTHER" id="PTHR12228">
    <property type="entry name" value="TRANSCRIPTION INITIATION FACTOR TFIID 55 KD SUBUNIT-RELATED"/>
    <property type="match status" value="1"/>
</dbReference>
<dbReference type="OrthoDB" id="153872at2759"/>
<evidence type="ECO:0000256" key="1">
    <source>
        <dbReference type="ARBA" id="ARBA00004123"/>
    </source>
</evidence>
<keyword evidence="9" id="KW-1185">Reference proteome</keyword>
<dbReference type="GO" id="GO:0005669">
    <property type="term" value="C:transcription factor TFIID complex"/>
    <property type="evidence" value="ECO:0007669"/>
    <property type="project" value="InterPro"/>
</dbReference>
<keyword evidence="5" id="KW-0539">Nucleus</keyword>
<comment type="subcellular location">
    <subcellularLocation>
        <location evidence="1">Nucleus</location>
    </subcellularLocation>
</comment>
<evidence type="ECO:0000256" key="5">
    <source>
        <dbReference type="ARBA" id="ARBA00023242"/>
    </source>
</evidence>
<evidence type="ECO:0000256" key="3">
    <source>
        <dbReference type="ARBA" id="ARBA00023015"/>
    </source>
</evidence>
<organism evidence="8 9">
    <name type="scientific">Cocos nucifera</name>
    <name type="common">Coconut palm</name>
    <dbReference type="NCBI Taxonomy" id="13894"/>
    <lineage>
        <taxon>Eukaryota</taxon>
        <taxon>Viridiplantae</taxon>
        <taxon>Streptophyta</taxon>
        <taxon>Embryophyta</taxon>
        <taxon>Tracheophyta</taxon>
        <taxon>Spermatophyta</taxon>
        <taxon>Magnoliopsida</taxon>
        <taxon>Liliopsida</taxon>
        <taxon>Arecaceae</taxon>
        <taxon>Arecoideae</taxon>
        <taxon>Cocoseae</taxon>
        <taxon>Attaleinae</taxon>
        <taxon>Cocos</taxon>
    </lineage>
</organism>